<keyword evidence="5 7" id="KW-0472">Membrane</keyword>
<evidence type="ECO:0000256" key="1">
    <source>
        <dbReference type="ARBA" id="ARBA00004141"/>
    </source>
</evidence>
<dbReference type="InterPro" id="IPR007770">
    <property type="entry name" value="DMP"/>
</dbReference>
<dbReference type="GO" id="GO:0016020">
    <property type="term" value="C:membrane"/>
    <property type="evidence" value="ECO:0007669"/>
    <property type="project" value="UniProtKB-SubCell"/>
</dbReference>
<dbReference type="GO" id="GO:0010256">
    <property type="term" value="P:endomembrane system organization"/>
    <property type="evidence" value="ECO:0007669"/>
    <property type="project" value="TreeGrafter"/>
</dbReference>
<dbReference type="OMA" id="ICAISCF"/>
<dbReference type="Pfam" id="PF05078">
    <property type="entry name" value="DUF679"/>
    <property type="match status" value="1"/>
</dbReference>
<organism evidence="8 9">
    <name type="scientific">Kalanchoe fedtschenkoi</name>
    <name type="common">Lavender scallops</name>
    <name type="synonym">South American air plant</name>
    <dbReference type="NCBI Taxonomy" id="63787"/>
    <lineage>
        <taxon>Eukaryota</taxon>
        <taxon>Viridiplantae</taxon>
        <taxon>Streptophyta</taxon>
        <taxon>Embryophyta</taxon>
        <taxon>Tracheophyta</taxon>
        <taxon>Spermatophyta</taxon>
        <taxon>Magnoliopsida</taxon>
        <taxon>eudicotyledons</taxon>
        <taxon>Gunneridae</taxon>
        <taxon>Pentapetalae</taxon>
        <taxon>Saxifragales</taxon>
        <taxon>Crassulaceae</taxon>
        <taxon>Kalanchoe</taxon>
    </lineage>
</organism>
<dbReference type="EnsemblPlants" id="Kaladp0019s0073.1.v1.1">
    <property type="protein sequence ID" value="Kaladp0019s0073.1.v1.1.CDS.1"/>
    <property type="gene ID" value="Kaladp0019s0073.v1.1"/>
</dbReference>
<evidence type="ECO:0000256" key="2">
    <source>
        <dbReference type="ARBA" id="ARBA00008707"/>
    </source>
</evidence>
<dbReference type="AlphaFoldDB" id="A0A7N0ZRD4"/>
<dbReference type="Gramene" id="Kaladp0019s0073.1.v1.1">
    <property type="protein sequence ID" value="Kaladp0019s0073.1.v1.1.CDS.1"/>
    <property type="gene ID" value="Kaladp0019s0073.v1.1"/>
</dbReference>
<dbReference type="Proteomes" id="UP000594263">
    <property type="component" value="Unplaced"/>
</dbReference>
<evidence type="ECO:0000256" key="5">
    <source>
        <dbReference type="ARBA" id="ARBA00023136"/>
    </source>
</evidence>
<reference evidence="8" key="1">
    <citation type="submission" date="2021-01" db="UniProtKB">
        <authorList>
            <consortium name="EnsemblPlants"/>
        </authorList>
    </citation>
    <scope>IDENTIFICATION</scope>
</reference>
<dbReference type="PANTHER" id="PTHR31621:SF6">
    <property type="entry name" value="PROTEIN DMP7"/>
    <property type="match status" value="1"/>
</dbReference>
<accession>A0A7N0ZRD4</accession>
<sequence>MDMFRSIAEGTLRAGLLEDQQQQEESGPVGAEPNPEKPTKTPGQRVIRRTFKNAANLAKLLPTGTVLLFQYLSPILTNEGKCPTPRNRSFTVGLLALCSLSCMILSFTDSVRDPRGKVRYGLATFRGLWIIDGSIELPPDEAAKYRVTFLDFFHSLLTVLVFSAVALFDQNVVKCFYNVSPEDATEWLIGFPTAIGLACSVLFVLFPSRRHGIGFPLSRQ</sequence>
<evidence type="ECO:0000256" key="4">
    <source>
        <dbReference type="ARBA" id="ARBA00022989"/>
    </source>
</evidence>
<evidence type="ECO:0000256" key="6">
    <source>
        <dbReference type="SAM" id="MobiDB-lite"/>
    </source>
</evidence>
<keyword evidence="4 7" id="KW-1133">Transmembrane helix</keyword>
<dbReference type="PANTHER" id="PTHR31621">
    <property type="entry name" value="PROTEIN DMP3"/>
    <property type="match status" value="1"/>
</dbReference>
<name>A0A7N0ZRD4_KALFE</name>
<protein>
    <submittedName>
        <fullName evidence="8">Uncharacterized protein</fullName>
    </submittedName>
</protein>
<evidence type="ECO:0000256" key="7">
    <source>
        <dbReference type="SAM" id="Phobius"/>
    </source>
</evidence>
<evidence type="ECO:0000313" key="8">
    <source>
        <dbReference type="EnsemblPlants" id="Kaladp0019s0073.1.v1.1.CDS.1"/>
    </source>
</evidence>
<proteinExistence type="inferred from homology"/>
<feature type="transmembrane region" description="Helical" evidence="7">
    <location>
        <begin position="57"/>
        <end position="77"/>
    </location>
</feature>
<comment type="subcellular location">
    <subcellularLocation>
        <location evidence="1">Membrane</location>
        <topology evidence="1">Multi-pass membrane protein</topology>
    </subcellularLocation>
</comment>
<dbReference type="GO" id="GO:0005737">
    <property type="term" value="C:cytoplasm"/>
    <property type="evidence" value="ECO:0007669"/>
    <property type="project" value="UniProtKB-ARBA"/>
</dbReference>
<evidence type="ECO:0000256" key="3">
    <source>
        <dbReference type="ARBA" id="ARBA00022692"/>
    </source>
</evidence>
<feature type="transmembrane region" description="Helical" evidence="7">
    <location>
        <begin position="149"/>
        <end position="168"/>
    </location>
</feature>
<feature type="region of interest" description="Disordered" evidence="6">
    <location>
        <begin position="1"/>
        <end position="43"/>
    </location>
</feature>
<feature type="transmembrane region" description="Helical" evidence="7">
    <location>
        <begin position="89"/>
        <end position="107"/>
    </location>
</feature>
<evidence type="ECO:0000313" key="9">
    <source>
        <dbReference type="Proteomes" id="UP000594263"/>
    </source>
</evidence>
<keyword evidence="9" id="KW-1185">Reference proteome</keyword>
<comment type="similarity">
    <text evidence="2">Belongs to the plant DMP1 protein family.</text>
</comment>
<feature type="transmembrane region" description="Helical" evidence="7">
    <location>
        <begin position="188"/>
        <end position="206"/>
    </location>
</feature>
<keyword evidence="3 7" id="KW-0812">Transmembrane</keyword>